<evidence type="ECO:0000256" key="1">
    <source>
        <dbReference type="ARBA" id="ARBA00006313"/>
    </source>
</evidence>
<dbReference type="InterPro" id="IPR036889">
    <property type="entry name" value="mOase_MmoB_DmpM_sf"/>
</dbReference>
<comment type="caution">
    <text evidence="2">The sequence shown here is derived from an EMBL/GenBank/DDBJ whole genome shotgun (WGS) entry which is preliminary data.</text>
</comment>
<comment type="similarity">
    <text evidence="1">Belongs to the TmoD/XamoD family.</text>
</comment>
<keyword evidence="3" id="KW-1185">Reference proteome</keyword>
<evidence type="ECO:0000313" key="2">
    <source>
        <dbReference type="EMBL" id="MDF3293236.1"/>
    </source>
</evidence>
<organism evidence="2 3">
    <name type="scientific">Streptomyces silvisoli</name>
    <dbReference type="NCBI Taxonomy" id="3034235"/>
    <lineage>
        <taxon>Bacteria</taxon>
        <taxon>Bacillati</taxon>
        <taxon>Actinomycetota</taxon>
        <taxon>Actinomycetes</taxon>
        <taxon>Kitasatosporales</taxon>
        <taxon>Streptomycetaceae</taxon>
        <taxon>Streptomyces</taxon>
    </lineage>
</organism>
<name>A0ABT5ZTU1_9ACTN</name>
<dbReference type="Pfam" id="PF02406">
    <property type="entry name" value="MmoB_DmpM"/>
    <property type="match status" value="1"/>
</dbReference>
<sequence length="104" mass="11462">MSRLVGPVLRMGDDVDQVIAAIEDDNPDQDIEVVDRGAYVRVRGARRVTVTLETLRRYLGPDFEIRSMETMMSSFVGRVITTSDSITWEDITARSKAAAEGAAA</sequence>
<dbReference type="RefSeq" id="WP_276096175.1">
    <property type="nucleotide sequence ID" value="NZ_JARJBC010000024.1"/>
</dbReference>
<evidence type="ECO:0000313" key="3">
    <source>
        <dbReference type="Proteomes" id="UP001216579"/>
    </source>
</evidence>
<reference evidence="2 3" key="1">
    <citation type="submission" date="2023-03" db="EMBL/GenBank/DDBJ databases">
        <title>Draft genome sequence of Streptomyces sp. RB6PN23 isolated from peat swamp forest in Thailand.</title>
        <authorList>
            <person name="Klaysubun C."/>
            <person name="Duangmal K."/>
        </authorList>
    </citation>
    <scope>NUCLEOTIDE SEQUENCE [LARGE SCALE GENOMIC DNA]</scope>
    <source>
        <strain evidence="2 3">RB6PN23</strain>
    </source>
</reference>
<dbReference type="EMBL" id="JARJBC010000024">
    <property type="protein sequence ID" value="MDF3293236.1"/>
    <property type="molecule type" value="Genomic_DNA"/>
</dbReference>
<gene>
    <name evidence="2" type="ORF">P3G67_29290</name>
</gene>
<accession>A0ABT5ZTU1</accession>
<dbReference type="Proteomes" id="UP001216579">
    <property type="component" value="Unassembled WGS sequence"/>
</dbReference>
<dbReference type="SUPFAM" id="SSF56029">
    <property type="entry name" value="Monooxygenase (hydroxylase) regulatory protein"/>
    <property type="match status" value="1"/>
</dbReference>
<dbReference type="InterPro" id="IPR003454">
    <property type="entry name" value="MOase_MmoB_DmpM"/>
</dbReference>
<proteinExistence type="inferred from homology"/>
<protein>
    <submittedName>
        <fullName evidence="2">MmoB/DmpM family protein</fullName>
    </submittedName>
</protein>
<dbReference type="Gene3D" id="3.90.56.10">
    <property type="entry name" value="Monooxygenase component MmoB/DmpM"/>
    <property type="match status" value="1"/>
</dbReference>